<dbReference type="RefSeq" id="WP_345236988.1">
    <property type="nucleotide sequence ID" value="NZ_BAABGZ010000066.1"/>
</dbReference>
<evidence type="ECO:0000313" key="2">
    <source>
        <dbReference type="EMBL" id="GAA4362670.1"/>
    </source>
</evidence>
<accession>A0ABP8IME6</accession>
<dbReference type="EMBL" id="BAABGZ010000066">
    <property type="protein sequence ID" value="GAA4362670.1"/>
    <property type="molecule type" value="Genomic_DNA"/>
</dbReference>
<reference evidence="3" key="1">
    <citation type="journal article" date="2019" name="Int. J. Syst. Evol. Microbiol.">
        <title>The Global Catalogue of Microorganisms (GCM) 10K type strain sequencing project: providing services to taxonomists for standard genome sequencing and annotation.</title>
        <authorList>
            <consortium name="The Broad Institute Genomics Platform"/>
            <consortium name="The Broad Institute Genome Sequencing Center for Infectious Disease"/>
            <person name="Wu L."/>
            <person name="Ma J."/>
        </authorList>
    </citation>
    <scope>NUCLEOTIDE SEQUENCE [LARGE SCALE GENOMIC DNA]</scope>
    <source>
        <strain evidence="3">JCM 17923</strain>
    </source>
</reference>
<proteinExistence type="predicted"/>
<evidence type="ECO:0000313" key="3">
    <source>
        <dbReference type="Proteomes" id="UP001501153"/>
    </source>
</evidence>
<organism evidence="2 3">
    <name type="scientific">Hymenobacter saemangeumensis</name>
    <dbReference type="NCBI Taxonomy" id="1084522"/>
    <lineage>
        <taxon>Bacteria</taxon>
        <taxon>Pseudomonadati</taxon>
        <taxon>Bacteroidota</taxon>
        <taxon>Cytophagia</taxon>
        <taxon>Cytophagales</taxon>
        <taxon>Hymenobacteraceae</taxon>
        <taxon>Hymenobacter</taxon>
    </lineage>
</organism>
<comment type="caution">
    <text evidence="2">The sequence shown here is derived from an EMBL/GenBank/DDBJ whole genome shotgun (WGS) entry which is preliminary data.</text>
</comment>
<dbReference type="Pfam" id="PF20243">
    <property type="entry name" value="MbnP"/>
    <property type="match status" value="1"/>
</dbReference>
<dbReference type="InterPro" id="IPR046863">
    <property type="entry name" value="MbnP-like_dom"/>
</dbReference>
<protein>
    <recommendedName>
        <fullName evidence="1">Copper-binding protein MbnP-like domain-containing protein</fullName>
    </recommendedName>
</protein>
<evidence type="ECO:0000259" key="1">
    <source>
        <dbReference type="Pfam" id="PF20243"/>
    </source>
</evidence>
<keyword evidence="3" id="KW-1185">Reference proteome</keyword>
<name>A0ABP8IME6_9BACT</name>
<feature type="domain" description="Copper-binding protein MbnP-like" evidence="1">
    <location>
        <begin position="29"/>
        <end position="212"/>
    </location>
</feature>
<sequence length="247" mass="26001">MLLRSLLVISVLLTLPGLRPVDAPARRLLRIKPMLGSRPLLLDGPAQRTSAGDELTVSVLRCYLGPLTLQFADGSTYQDPAPAHLLDAEDVASWLIELPGAPAKPLAAVSFRVGVDSATNVAGALGGPLDPALGMYWAWQSGYINAKLEGRSPSRPAAVRRAFSFHIGGYARPHATARTLRLPMPTPSAADTLTLLADVDRWVGAAPLAQTPDVLLPGPAAAVQAGRVAAMFHWPASAAKPSSYAPR</sequence>
<gene>
    <name evidence="2" type="ORF">GCM10023185_30810</name>
</gene>
<dbReference type="Proteomes" id="UP001501153">
    <property type="component" value="Unassembled WGS sequence"/>
</dbReference>